<keyword evidence="4" id="KW-0997">Cell inner membrane</keyword>
<evidence type="ECO:0000256" key="3">
    <source>
        <dbReference type="ARBA" id="ARBA00022475"/>
    </source>
</evidence>
<evidence type="ECO:0000256" key="6">
    <source>
        <dbReference type="ARBA" id="ARBA00022989"/>
    </source>
</evidence>
<gene>
    <name evidence="10" type="ORF">AVDCRST_MAG64-647</name>
</gene>
<evidence type="ECO:0000256" key="1">
    <source>
        <dbReference type="ARBA" id="ARBA00004429"/>
    </source>
</evidence>
<feature type="transmembrane region" description="Helical" evidence="8">
    <location>
        <begin position="230"/>
        <end position="251"/>
    </location>
</feature>
<evidence type="ECO:0000256" key="7">
    <source>
        <dbReference type="ARBA" id="ARBA00023136"/>
    </source>
</evidence>
<feature type="transmembrane region" description="Helical" evidence="8">
    <location>
        <begin position="106"/>
        <end position="131"/>
    </location>
</feature>
<dbReference type="GO" id="GO:0055085">
    <property type="term" value="P:transmembrane transport"/>
    <property type="evidence" value="ECO:0007669"/>
    <property type="project" value="InterPro"/>
</dbReference>
<keyword evidence="7 8" id="KW-0472">Membrane</keyword>
<dbReference type="PROSITE" id="PS50928">
    <property type="entry name" value="ABC_TM1"/>
    <property type="match status" value="1"/>
</dbReference>
<comment type="subcellular location">
    <subcellularLocation>
        <location evidence="1">Cell inner membrane</location>
        <topology evidence="1">Multi-pass membrane protein</topology>
    </subcellularLocation>
    <subcellularLocation>
        <location evidence="8">Cell membrane</location>
        <topology evidence="8">Multi-pass membrane protein</topology>
    </subcellularLocation>
</comment>
<dbReference type="InterPro" id="IPR035906">
    <property type="entry name" value="MetI-like_sf"/>
</dbReference>
<proteinExistence type="inferred from homology"/>
<dbReference type="Gene3D" id="1.10.3720.10">
    <property type="entry name" value="MetI-like"/>
    <property type="match status" value="1"/>
</dbReference>
<comment type="similarity">
    <text evidence="8">Belongs to the binding-protein-dependent transport system permease family.</text>
</comment>
<evidence type="ECO:0000256" key="2">
    <source>
        <dbReference type="ARBA" id="ARBA00022448"/>
    </source>
</evidence>
<protein>
    <submittedName>
        <fullName evidence="10">Oligopeptide transport system permease protein OppC</fullName>
    </submittedName>
</protein>
<dbReference type="InterPro" id="IPR000515">
    <property type="entry name" value="MetI-like"/>
</dbReference>
<dbReference type="InterPro" id="IPR050366">
    <property type="entry name" value="BP-dependent_transpt_permease"/>
</dbReference>
<dbReference type="PANTHER" id="PTHR43386">
    <property type="entry name" value="OLIGOPEPTIDE TRANSPORT SYSTEM PERMEASE PROTEIN APPC"/>
    <property type="match status" value="1"/>
</dbReference>
<evidence type="ECO:0000313" key="10">
    <source>
        <dbReference type="EMBL" id="CAA9381048.1"/>
    </source>
</evidence>
<dbReference type="PANTHER" id="PTHR43386:SF2">
    <property type="entry name" value="OLIGOPEPTIDE TRANSPORT SYSTEM PERMEASE PROTEIN OPPC"/>
    <property type="match status" value="1"/>
</dbReference>
<feature type="transmembrane region" description="Helical" evidence="8">
    <location>
        <begin position="143"/>
        <end position="163"/>
    </location>
</feature>
<feature type="domain" description="ABC transmembrane type-1" evidence="9">
    <location>
        <begin position="104"/>
        <end position="257"/>
    </location>
</feature>
<keyword evidence="6 8" id="KW-1133">Transmembrane helix</keyword>
<dbReference type="Pfam" id="PF00528">
    <property type="entry name" value="BPD_transp_1"/>
    <property type="match status" value="1"/>
</dbReference>
<dbReference type="EMBL" id="CADCUQ010000166">
    <property type="protein sequence ID" value="CAA9381048.1"/>
    <property type="molecule type" value="Genomic_DNA"/>
</dbReference>
<evidence type="ECO:0000256" key="5">
    <source>
        <dbReference type="ARBA" id="ARBA00022692"/>
    </source>
</evidence>
<name>A0A6J4NF63_9BACT</name>
<dbReference type="GO" id="GO:0005886">
    <property type="term" value="C:plasma membrane"/>
    <property type="evidence" value="ECO:0007669"/>
    <property type="project" value="UniProtKB-SubCell"/>
</dbReference>
<evidence type="ECO:0000256" key="8">
    <source>
        <dbReference type="RuleBase" id="RU363032"/>
    </source>
</evidence>
<accession>A0A6J4NF63</accession>
<evidence type="ECO:0000256" key="4">
    <source>
        <dbReference type="ARBA" id="ARBA00022519"/>
    </source>
</evidence>
<feature type="non-terminal residue" evidence="10">
    <location>
        <position position="257"/>
    </location>
</feature>
<dbReference type="AlphaFoldDB" id="A0A6J4NF63"/>
<feature type="transmembrane region" description="Helical" evidence="8">
    <location>
        <begin position="39"/>
        <end position="59"/>
    </location>
</feature>
<keyword evidence="3" id="KW-1003">Cell membrane</keyword>
<sequence>MTTLAQPLSTLPPDDALSAPADTAPTPWAMALRSRRVQVAGGLLLVIVLLCLGTLWWTMGGEQPLYARNSGEDVRDPPTARRLVGLMGYDGLGRSLLARSLLGGTISLAVGLAAAAISVVLGVAVGLFAGYRRGWVDAVLMRTVDVLYGLPYILLVILFKVAFEAPLAKALGGNSSAASLVVLFAAIGLVSWLTMARVVRGQVLSLRVQPFIEACRAMGLPERRIFLRHILPNLVGPITVYATLTVPAAILQESFLS</sequence>
<dbReference type="SUPFAM" id="SSF161098">
    <property type="entry name" value="MetI-like"/>
    <property type="match status" value="1"/>
</dbReference>
<reference evidence="10" key="1">
    <citation type="submission" date="2020-02" db="EMBL/GenBank/DDBJ databases">
        <authorList>
            <person name="Meier V. D."/>
        </authorList>
    </citation>
    <scope>NUCLEOTIDE SEQUENCE</scope>
    <source>
        <strain evidence="10">AVDCRST_MAG64</strain>
    </source>
</reference>
<evidence type="ECO:0000259" key="9">
    <source>
        <dbReference type="PROSITE" id="PS50928"/>
    </source>
</evidence>
<feature type="transmembrane region" description="Helical" evidence="8">
    <location>
        <begin position="175"/>
        <end position="199"/>
    </location>
</feature>
<keyword evidence="5 8" id="KW-0812">Transmembrane</keyword>
<dbReference type="CDD" id="cd06261">
    <property type="entry name" value="TM_PBP2"/>
    <property type="match status" value="1"/>
</dbReference>
<keyword evidence="2 8" id="KW-0813">Transport</keyword>
<organism evidence="10">
    <name type="scientific">uncultured Phycisphaerae bacterium</name>
    <dbReference type="NCBI Taxonomy" id="904963"/>
    <lineage>
        <taxon>Bacteria</taxon>
        <taxon>Pseudomonadati</taxon>
        <taxon>Planctomycetota</taxon>
        <taxon>Phycisphaerae</taxon>
        <taxon>environmental samples</taxon>
    </lineage>
</organism>